<proteinExistence type="inferred from homology"/>
<feature type="domain" description="Disease resistance R13L4/SHOC-2-like LRR" evidence="11">
    <location>
        <begin position="539"/>
        <end position="617"/>
    </location>
</feature>
<dbReference type="Pfam" id="PF23559">
    <property type="entry name" value="WHD_DRP"/>
    <property type="match status" value="1"/>
</dbReference>
<name>A0A9R0SMM1_TRITD</name>
<evidence type="ECO:0000256" key="3">
    <source>
        <dbReference type="ARBA" id="ARBA00022737"/>
    </source>
</evidence>
<evidence type="ECO:0000256" key="2">
    <source>
        <dbReference type="ARBA" id="ARBA00022614"/>
    </source>
</evidence>
<protein>
    <submittedName>
        <fullName evidence="12">Uncharacterized protein</fullName>
    </submittedName>
</protein>
<dbReference type="EMBL" id="LT934117">
    <property type="protein sequence ID" value="VAH97191.1"/>
    <property type="molecule type" value="Genomic_DNA"/>
</dbReference>
<dbReference type="InterPro" id="IPR027417">
    <property type="entry name" value="P-loop_NTPase"/>
</dbReference>
<dbReference type="InterPro" id="IPR032675">
    <property type="entry name" value="LRR_dom_sf"/>
</dbReference>
<keyword evidence="4" id="KW-0547">Nucleotide-binding</keyword>
<dbReference type="Pfam" id="PF18052">
    <property type="entry name" value="Rx_N"/>
    <property type="match status" value="1"/>
</dbReference>
<dbReference type="FunFam" id="1.10.10.10:FF:000322">
    <property type="entry name" value="Probable disease resistance protein At1g63360"/>
    <property type="match status" value="1"/>
</dbReference>
<feature type="domain" description="Disease resistance N-terminal" evidence="9">
    <location>
        <begin position="10"/>
        <end position="84"/>
    </location>
</feature>
<dbReference type="PANTHER" id="PTHR23155:SF1233">
    <property type="entry name" value="DISEASE RESISTANCE PROTEIN RGA4"/>
    <property type="match status" value="1"/>
</dbReference>
<keyword evidence="13" id="KW-1185">Reference proteome</keyword>
<evidence type="ECO:0000259" key="9">
    <source>
        <dbReference type="Pfam" id="PF18052"/>
    </source>
</evidence>
<reference evidence="12 13" key="1">
    <citation type="submission" date="2017-09" db="EMBL/GenBank/DDBJ databases">
        <authorList>
            <consortium name="International Durum Wheat Genome Sequencing Consortium (IDWGSC)"/>
            <person name="Milanesi L."/>
        </authorList>
    </citation>
    <scope>NUCLEOTIDE SEQUENCE [LARGE SCALE GENOMIC DNA]</scope>
    <source>
        <strain evidence="13">cv. Svevo</strain>
    </source>
</reference>
<gene>
    <name evidence="12" type="ORF">TRITD_4Av1G218450</name>
</gene>
<dbReference type="Gramene" id="TRITD4Av1G218450.1">
    <property type="protein sequence ID" value="TRITD4Av1G218450.1"/>
    <property type="gene ID" value="TRITD4Av1G218450"/>
</dbReference>
<dbReference type="Pfam" id="PF00931">
    <property type="entry name" value="NB-ARC"/>
    <property type="match status" value="1"/>
</dbReference>
<dbReference type="InterPro" id="IPR041118">
    <property type="entry name" value="Rx_N"/>
</dbReference>
<evidence type="ECO:0000256" key="6">
    <source>
        <dbReference type="ARBA" id="ARBA00023054"/>
    </source>
</evidence>
<keyword evidence="5" id="KW-0611">Plant defense</keyword>
<dbReference type="Pfam" id="PF23598">
    <property type="entry name" value="LRR_14"/>
    <property type="match status" value="1"/>
</dbReference>
<dbReference type="InterPro" id="IPR002182">
    <property type="entry name" value="NB-ARC"/>
</dbReference>
<sequence>MEAAILSGTIKVLLPKLFSLVEKSWNLNKDIMRDAKFLEDELGVIVRSMDAQLHLSIEDLRELAQGIEDCIDSVVYRATWKKQASLLRRSVRSPKALLSDRLFAQKLQRMKQMVVEAHDRRQRYPVPAQTSGDVPSPSSSASDPRLADADLVGVDEHRAKLLEQLAEAAEGQPMQLKVVSIVGCWGLGKTALAADVYKTQAGGERFDKRAWVCAALKSPGEVLADMLREFGSDCQESVMLDTSNVSQMCVQVRNQLAKKRYFIVIDDIQTQVQWKKIKSAFPDDNDGSSRVVVTTTIQSVATACSSENGYVHRMSRLDEKCSKRLFSEKACPKKYLHYDQPDTTAILNKCYGQPLALITMGEFLKSIGWPIGRTCEDACNNIRYHMENGETFGDMRRALMRSYASLGGHALKACLLYFAMFPSDHPMRKKSLLRRWSAEGIVETQASCDAMKLAAENFDELMDRNLIEPIGVSNNGNVKTCQTYGMMREFILQLSISQNFVTLFCDDKKEAGKYARRLSLHHKNAKDDDRFKNIDLSLVRSLTIFGEACKTVLNFGKYELLRVLDLEKCDDLKDDHIKGICNLLLLKYLSLGGSVTELPEDIAKLEHLEALDVRKTKDLSPMEVKGFFISWVI</sequence>
<keyword evidence="3" id="KW-0677">Repeat</keyword>
<dbReference type="InterPro" id="IPR055414">
    <property type="entry name" value="LRR_R13L4/SHOC2-like"/>
</dbReference>
<evidence type="ECO:0000256" key="4">
    <source>
        <dbReference type="ARBA" id="ARBA00022741"/>
    </source>
</evidence>
<evidence type="ECO:0000259" key="8">
    <source>
        <dbReference type="Pfam" id="PF00931"/>
    </source>
</evidence>
<feature type="compositionally biased region" description="Low complexity" evidence="7">
    <location>
        <begin position="135"/>
        <end position="144"/>
    </location>
</feature>
<evidence type="ECO:0000256" key="1">
    <source>
        <dbReference type="ARBA" id="ARBA00008894"/>
    </source>
</evidence>
<evidence type="ECO:0000259" key="10">
    <source>
        <dbReference type="Pfam" id="PF23559"/>
    </source>
</evidence>
<dbReference type="GO" id="GO:0043531">
    <property type="term" value="F:ADP binding"/>
    <property type="evidence" value="ECO:0007669"/>
    <property type="project" value="InterPro"/>
</dbReference>
<organism evidence="12 13">
    <name type="scientific">Triticum turgidum subsp. durum</name>
    <name type="common">Durum wheat</name>
    <name type="synonym">Triticum durum</name>
    <dbReference type="NCBI Taxonomy" id="4567"/>
    <lineage>
        <taxon>Eukaryota</taxon>
        <taxon>Viridiplantae</taxon>
        <taxon>Streptophyta</taxon>
        <taxon>Embryophyta</taxon>
        <taxon>Tracheophyta</taxon>
        <taxon>Spermatophyta</taxon>
        <taxon>Magnoliopsida</taxon>
        <taxon>Liliopsida</taxon>
        <taxon>Poales</taxon>
        <taxon>Poaceae</taxon>
        <taxon>BOP clade</taxon>
        <taxon>Pooideae</taxon>
        <taxon>Triticodae</taxon>
        <taxon>Triticeae</taxon>
        <taxon>Triticinae</taxon>
        <taxon>Triticum</taxon>
    </lineage>
</organism>
<keyword evidence="2" id="KW-0433">Leucine-rich repeat</keyword>
<dbReference type="SUPFAM" id="SSF52540">
    <property type="entry name" value="P-loop containing nucleoside triphosphate hydrolases"/>
    <property type="match status" value="1"/>
</dbReference>
<dbReference type="SUPFAM" id="SSF52058">
    <property type="entry name" value="L domain-like"/>
    <property type="match status" value="1"/>
</dbReference>
<feature type="region of interest" description="Disordered" evidence="7">
    <location>
        <begin position="118"/>
        <end position="146"/>
    </location>
</feature>
<dbReference type="Proteomes" id="UP000324705">
    <property type="component" value="Chromosome 4A"/>
</dbReference>
<dbReference type="AlphaFoldDB" id="A0A9R0SMM1"/>
<feature type="domain" description="Disease resistance protein winged helix" evidence="10">
    <location>
        <begin position="420"/>
        <end position="491"/>
    </location>
</feature>
<feature type="domain" description="NB-ARC" evidence="8">
    <location>
        <begin position="158"/>
        <end position="334"/>
    </location>
</feature>
<dbReference type="PANTHER" id="PTHR23155">
    <property type="entry name" value="DISEASE RESISTANCE PROTEIN RP"/>
    <property type="match status" value="1"/>
</dbReference>
<accession>A0A9R0SMM1</accession>
<dbReference type="InterPro" id="IPR058922">
    <property type="entry name" value="WHD_DRP"/>
</dbReference>
<dbReference type="GO" id="GO:0002758">
    <property type="term" value="P:innate immune response-activating signaling pathway"/>
    <property type="evidence" value="ECO:0007669"/>
    <property type="project" value="UniProtKB-ARBA"/>
</dbReference>
<dbReference type="InterPro" id="IPR036388">
    <property type="entry name" value="WH-like_DNA-bd_sf"/>
</dbReference>
<evidence type="ECO:0000256" key="7">
    <source>
        <dbReference type="SAM" id="MobiDB-lite"/>
    </source>
</evidence>
<dbReference type="Gene3D" id="3.80.10.10">
    <property type="entry name" value="Ribonuclease Inhibitor"/>
    <property type="match status" value="1"/>
</dbReference>
<dbReference type="Gene3D" id="1.20.5.4130">
    <property type="match status" value="1"/>
</dbReference>
<dbReference type="InterPro" id="IPR044974">
    <property type="entry name" value="Disease_R_plants"/>
</dbReference>
<evidence type="ECO:0000313" key="12">
    <source>
        <dbReference type="EMBL" id="VAH97191.1"/>
    </source>
</evidence>
<dbReference type="GO" id="GO:0042742">
    <property type="term" value="P:defense response to bacterium"/>
    <property type="evidence" value="ECO:0007669"/>
    <property type="project" value="UniProtKB-ARBA"/>
</dbReference>
<evidence type="ECO:0000313" key="13">
    <source>
        <dbReference type="Proteomes" id="UP000324705"/>
    </source>
</evidence>
<dbReference type="Gene3D" id="1.10.10.10">
    <property type="entry name" value="Winged helix-like DNA-binding domain superfamily/Winged helix DNA-binding domain"/>
    <property type="match status" value="1"/>
</dbReference>
<comment type="similarity">
    <text evidence="1">Belongs to the disease resistance NB-LRR family.</text>
</comment>
<dbReference type="PRINTS" id="PR00364">
    <property type="entry name" value="DISEASERSIST"/>
</dbReference>
<keyword evidence="6" id="KW-0175">Coiled coil</keyword>
<dbReference type="Gene3D" id="3.40.50.300">
    <property type="entry name" value="P-loop containing nucleotide triphosphate hydrolases"/>
    <property type="match status" value="1"/>
</dbReference>
<evidence type="ECO:0000256" key="5">
    <source>
        <dbReference type="ARBA" id="ARBA00022821"/>
    </source>
</evidence>
<dbReference type="GO" id="GO:0009626">
    <property type="term" value="P:plant-type hypersensitive response"/>
    <property type="evidence" value="ECO:0007669"/>
    <property type="project" value="UniProtKB-ARBA"/>
</dbReference>
<evidence type="ECO:0000259" key="11">
    <source>
        <dbReference type="Pfam" id="PF23598"/>
    </source>
</evidence>